<evidence type="ECO:0000313" key="2">
    <source>
        <dbReference type="EMBL" id="GFY77897.1"/>
    </source>
</evidence>
<protein>
    <submittedName>
        <fullName evidence="2">Uncharacterized protein</fullName>
    </submittedName>
</protein>
<dbReference type="OrthoDB" id="10551302at2759"/>
<gene>
    <name evidence="2" type="ORF">TNIN_119091</name>
</gene>
<reference evidence="2" key="1">
    <citation type="submission" date="2020-08" db="EMBL/GenBank/DDBJ databases">
        <title>Multicomponent nature underlies the extraordinary mechanical properties of spider dragline silk.</title>
        <authorList>
            <person name="Kono N."/>
            <person name="Nakamura H."/>
            <person name="Mori M."/>
            <person name="Yoshida Y."/>
            <person name="Ohtoshi R."/>
            <person name="Malay A.D."/>
            <person name="Moran D.A.P."/>
            <person name="Tomita M."/>
            <person name="Numata K."/>
            <person name="Arakawa K."/>
        </authorList>
    </citation>
    <scope>NUCLEOTIDE SEQUENCE</scope>
</reference>
<dbReference type="EMBL" id="BMAV01022692">
    <property type="protein sequence ID" value="GFY77897.1"/>
    <property type="molecule type" value="Genomic_DNA"/>
</dbReference>
<feature type="region of interest" description="Disordered" evidence="1">
    <location>
        <begin position="1"/>
        <end position="40"/>
    </location>
</feature>
<evidence type="ECO:0000313" key="3">
    <source>
        <dbReference type="Proteomes" id="UP000886998"/>
    </source>
</evidence>
<organism evidence="2 3">
    <name type="scientific">Trichonephila inaurata madagascariensis</name>
    <dbReference type="NCBI Taxonomy" id="2747483"/>
    <lineage>
        <taxon>Eukaryota</taxon>
        <taxon>Metazoa</taxon>
        <taxon>Ecdysozoa</taxon>
        <taxon>Arthropoda</taxon>
        <taxon>Chelicerata</taxon>
        <taxon>Arachnida</taxon>
        <taxon>Araneae</taxon>
        <taxon>Araneomorphae</taxon>
        <taxon>Entelegynae</taxon>
        <taxon>Araneoidea</taxon>
        <taxon>Nephilidae</taxon>
        <taxon>Trichonephila</taxon>
        <taxon>Trichonephila inaurata</taxon>
    </lineage>
</organism>
<proteinExistence type="predicted"/>
<accession>A0A8X6YWL5</accession>
<dbReference type="Proteomes" id="UP000886998">
    <property type="component" value="Unassembled WGS sequence"/>
</dbReference>
<evidence type="ECO:0000256" key="1">
    <source>
        <dbReference type="SAM" id="MobiDB-lite"/>
    </source>
</evidence>
<dbReference type="AlphaFoldDB" id="A0A8X6YWL5"/>
<keyword evidence="3" id="KW-1185">Reference proteome</keyword>
<comment type="caution">
    <text evidence="2">The sequence shown here is derived from an EMBL/GenBank/DDBJ whole genome shotgun (WGS) entry which is preliminary data.</text>
</comment>
<sequence>MEGGGVNAEEGEGGRTTLSSIHHPQPYPWSDPGTDPGCGQVVDSTVGVGEAAVLLFHWFLKVKAKLEATDNPSPFVPPRAGSGARSPYE</sequence>
<name>A0A8X6YWL5_9ARAC</name>
<feature type="region of interest" description="Disordered" evidence="1">
    <location>
        <begin position="69"/>
        <end position="89"/>
    </location>
</feature>